<dbReference type="Gene3D" id="3.10.620.30">
    <property type="match status" value="1"/>
</dbReference>
<evidence type="ECO:0000313" key="2">
    <source>
        <dbReference type="EMBL" id="SVA83690.1"/>
    </source>
</evidence>
<dbReference type="InterPro" id="IPR002931">
    <property type="entry name" value="Transglutaminase-like"/>
</dbReference>
<dbReference type="PANTHER" id="PTHR33490:SF3">
    <property type="entry name" value="CONSERVED INTEGRAL MEMBRANE PROTEIN"/>
    <property type="match status" value="1"/>
</dbReference>
<evidence type="ECO:0000259" key="1">
    <source>
        <dbReference type="Pfam" id="PF01841"/>
    </source>
</evidence>
<dbReference type="SUPFAM" id="SSF54001">
    <property type="entry name" value="Cysteine proteinases"/>
    <property type="match status" value="1"/>
</dbReference>
<organism evidence="2">
    <name type="scientific">marine metagenome</name>
    <dbReference type="NCBI Taxonomy" id="408172"/>
    <lineage>
        <taxon>unclassified sequences</taxon>
        <taxon>metagenomes</taxon>
        <taxon>ecological metagenomes</taxon>
    </lineage>
</organism>
<dbReference type="EMBL" id="UINC01019777">
    <property type="protein sequence ID" value="SVA83690.1"/>
    <property type="molecule type" value="Genomic_DNA"/>
</dbReference>
<gene>
    <name evidence="2" type="ORF">METZ01_LOCUS136544</name>
</gene>
<accession>A0A381Z3A2</accession>
<dbReference type="InterPro" id="IPR038765">
    <property type="entry name" value="Papain-like_cys_pep_sf"/>
</dbReference>
<reference evidence="2" key="1">
    <citation type="submission" date="2018-05" db="EMBL/GenBank/DDBJ databases">
        <authorList>
            <person name="Lanie J.A."/>
            <person name="Ng W.-L."/>
            <person name="Kazmierczak K.M."/>
            <person name="Andrzejewski T.M."/>
            <person name="Davidsen T.M."/>
            <person name="Wayne K.J."/>
            <person name="Tettelin H."/>
            <person name="Glass J.I."/>
            <person name="Rusch D."/>
            <person name="Podicherti R."/>
            <person name="Tsui H.-C.T."/>
            <person name="Winkler M.E."/>
        </authorList>
    </citation>
    <scope>NUCLEOTIDE SEQUENCE</scope>
</reference>
<proteinExistence type="predicted"/>
<name>A0A381Z3A2_9ZZZZ</name>
<protein>
    <recommendedName>
        <fullName evidence="1">Transglutaminase-like domain-containing protein</fullName>
    </recommendedName>
</protein>
<dbReference type="AlphaFoldDB" id="A0A381Z3A2"/>
<dbReference type="PANTHER" id="PTHR33490">
    <property type="entry name" value="BLR5614 PROTEIN-RELATED"/>
    <property type="match status" value="1"/>
</dbReference>
<feature type="domain" description="Transglutaminase-like" evidence="1">
    <location>
        <begin position="25"/>
        <end position="140"/>
    </location>
</feature>
<sequence>MPEDLSPYLQPGVTVQSTDDSVVAFTHRAIGSETDSIEQIRRLYYAVRDSIRYDPYQIDLSVEGLCARRTLEQGHGWSVSKAILLAAGCRAIGVPAKLGYADVKNHLSTKKLRQQMNSDVFYWHGYTSIHINGRWLKATPAFNLELCEKFKIKPLDFNGREDSIYHPFDLQGNRHMEYINDRGHYVEPPIEEIRSTFQTEYTGKVAGEQAIISDFDADSELENRI</sequence>
<dbReference type="Pfam" id="PF01841">
    <property type="entry name" value="Transglut_core"/>
    <property type="match status" value="1"/>
</dbReference>